<evidence type="ECO:0000256" key="1">
    <source>
        <dbReference type="SAM" id="MobiDB-lite"/>
    </source>
</evidence>
<keyword evidence="3" id="KW-1185">Reference proteome</keyword>
<gene>
    <name evidence="2" type="ORF">WN51_00696</name>
</gene>
<evidence type="ECO:0000313" key="2">
    <source>
        <dbReference type="EMBL" id="KOX72756.1"/>
    </source>
</evidence>
<dbReference type="EMBL" id="KQ435812">
    <property type="protein sequence ID" value="KOX72756.1"/>
    <property type="molecule type" value="Genomic_DNA"/>
</dbReference>
<feature type="region of interest" description="Disordered" evidence="1">
    <location>
        <begin position="1"/>
        <end position="38"/>
    </location>
</feature>
<dbReference type="Proteomes" id="UP000053105">
    <property type="component" value="Unassembled WGS sequence"/>
</dbReference>
<reference evidence="2 3" key="1">
    <citation type="submission" date="2015-07" db="EMBL/GenBank/DDBJ databases">
        <title>The genome of Melipona quadrifasciata.</title>
        <authorList>
            <person name="Pan H."/>
            <person name="Kapheim K."/>
        </authorList>
    </citation>
    <scope>NUCLEOTIDE SEQUENCE [LARGE SCALE GENOMIC DNA]</scope>
    <source>
        <strain evidence="2">0111107301</strain>
        <tissue evidence="2">Whole body</tissue>
    </source>
</reference>
<sequence length="398" mass="45570">MRDIELKEDVTARQQKDPFKPRRRMIRPEPKKVDFTKPGMTKAMLARVKQAEKFKQEYERKQESLTSVPRRTPAPIGGDARRIPKTLKTPKTPVQALSRKTTELAKMMNADVIQAEPIGEGIVSNIVIPPGTVNEDRTTIVSVSQPPIDPESRIISQAANRSIQVISETLDEQDAVETAAVQNKLTELQNARRDFVIAAANVGGNALQLGDETRPTIPLEPPQRRYIRLPEIEEPEYTLDHPDVIAAREHMKKFKADMEAREAARRMQKEFEKIAASERLADELDLETPFEEQLYQERDVSWEEDESGLAMPEPSRIKPQISPVPKQVPYEFEPFDPEELEKFFDVQTYPPCPQCGPPPGKEHLHPDLWELEDPWYKPVPEPDMPDLIEFEESDLIRF</sequence>
<protein>
    <submittedName>
        <fullName evidence="2">Uncharacterized protein</fullName>
    </submittedName>
</protein>
<proteinExistence type="predicted"/>
<evidence type="ECO:0000313" key="3">
    <source>
        <dbReference type="Proteomes" id="UP000053105"/>
    </source>
</evidence>
<accession>A0A0M8ZYM7</accession>
<feature type="region of interest" description="Disordered" evidence="1">
    <location>
        <begin position="58"/>
        <end position="85"/>
    </location>
</feature>
<feature type="compositionally biased region" description="Basic and acidic residues" evidence="1">
    <location>
        <begin position="1"/>
        <end position="35"/>
    </location>
</feature>
<dbReference type="OrthoDB" id="7684305at2759"/>
<name>A0A0M8ZYM7_9HYME</name>
<organism evidence="2 3">
    <name type="scientific">Melipona quadrifasciata</name>
    <dbReference type="NCBI Taxonomy" id="166423"/>
    <lineage>
        <taxon>Eukaryota</taxon>
        <taxon>Metazoa</taxon>
        <taxon>Ecdysozoa</taxon>
        <taxon>Arthropoda</taxon>
        <taxon>Hexapoda</taxon>
        <taxon>Insecta</taxon>
        <taxon>Pterygota</taxon>
        <taxon>Neoptera</taxon>
        <taxon>Endopterygota</taxon>
        <taxon>Hymenoptera</taxon>
        <taxon>Apocrita</taxon>
        <taxon>Aculeata</taxon>
        <taxon>Apoidea</taxon>
        <taxon>Anthophila</taxon>
        <taxon>Apidae</taxon>
        <taxon>Melipona</taxon>
    </lineage>
</organism>
<dbReference type="AlphaFoldDB" id="A0A0M8ZYM7"/>